<proteinExistence type="predicted"/>
<feature type="non-terminal residue" evidence="1">
    <location>
        <position position="1"/>
    </location>
</feature>
<feature type="non-terminal residue" evidence="1">
    <location>
        <position position="106"/>
    </location>
</feature>
<dbReference type="EMBL" id="VYXC01009584">
    <property type="protein sequence ID" value="NWU28751.1"/>
    <property type="molecule type" value="Genomic_DNA"/>
</dbReference>
<dbReference type="Proteomes" id="UP000584415">
    <property type="component" value="Unassembled WGS sequence"/>
</dbReference>
<protein>
    <submittedName>
        <fullName evidence="1">FCGR3 protein</fullName>
    </submittedName>
</protein>
<dbReference type="InterPro" id="IPR036179">
    <property type="entry name" value="Ig-like_dom_sf"/>
</dbReference>
<dbReference type="SUPFAM" id="SSF48726">
    <property type="entry name" value="Immunoglobulin"/>
    <property type="match status" value="1"/>
</dbReference>
<reference evidence="1 2" key="1">
    <citation type="submission" date="2019-09" db="EMBL/GenBank/DDBJ databases">
        <title>Bird 10,000 Genomes (B10K) Project - Family phase.</title>
        <authorList>
            <person name="Zhang G."/>
        </authorList>
    </citation>
    <scope>NUCLEOTIDE SEQUENCE [LARGE SCALE GENOMIC DNA]</scope>
    <source>
        <strain evidence="1">B10K-DU-001-71</strain>
        <tissue evidence="1">Muscle</tissue>
    </source>
</reference>
<accession>A0A7K5VKH0</accession>
<organism evidence="1 2">
    <name type="scientific">Platysteira castanea</name>
    <dbReference type="NCBI Taxonomy" id="1160851"/>
    <lineage>
        <taxon>Eukaryota</taxon>
        <taxon>Metazoa</taxon>
        <taxon>Chordata</taxon>
        <taxon>Craniata</taxon>
        <taxon>Vertebrata</taxon>
        <taxon>Euteleostomi</taxon>
        <taxon>Archelosauria</taxon>
        <taxon>Archosauria</taxon>
        <taxon>Dinosauria</taxon>
        <taxon>Saurischia</taxon>
        <taxon>Theropoda</taxon>
        <taxon>Coelurosauria</taxon>
        <taxon>Aves</taxon>
        <taxon>Neognathae</taxon>
        <taxon>Neoaves</taxon>
        <taxon>Telluraves</taxon>
        <taxon>Australaves</taxon>
        <taxon>Passeriformes</taxon>
        <taxon>Corvoidea</taxon>
        <taxon>Platysteiridae</taxon>
        <taxon>Platysteira</taxon>
    </lineage>
</organism>
<evidence type="ECO:0000313" key="2">
    <source>
        <dbReference type="Proteomes" id="UP000584415"/>
    </source>
</evidence>
<name>A0A7K5VKH0_9CORV</name>
<dbReference type="InterPro" id="IPR013783">
    <property type="entry name" value="Ig-like_fold"/>
</dbReference>
<gene>
    <name evidence="1" type="primary">Fcgr3_0</name>
    <name evidence="1" type="ORF">DYACAS_R15560</name>
</gene>
<sequence>QQCIPCPTHWLVLQVPAQVQLDGDTVTLRCWVQRNRSVMRVCFYHDKKFLRVSLRGTELSLLPLKRHHSSGYHCGGWVGSRVSPWWEESVLVTVTLQGEPHTGTTI</sequence>
<dbReference type="Gene3D" id="2.60.40.10">
    <property type="entry name" value="Immunoglobulins"/>
    <property type="match status" value="1"/>
</dbReference>
<dbReference type="AlphaFoldDB" id="A0A7K5VKH0"/>
<evidence type="ECO:0000313" key="1">
    <source>
        <dbReference type="EMBL" id="NWU28751.1"/>
    </source>
</evidence>
<comment type="caution">
    <text evidence="1">The sequence shown here is derived from an EMBL/GenBank/DDBJ whole genome shotgun (WGS) entry which is preliminary data.</text>
</comment>
<keyword evidence="2" id="KW-1185">Reference proteome</keyword>